<feature type="compositionally biased region" description="Basic and acidic residues" evidence="1">
    <location>
        <begin position="124"/>
        <end position="135"/>
    </location>
</feature>
<gene>
    <name evidence="3" type="ORF">PPACK8108_LOCUS10650</name>
</gene>
<keyword evidence="4" id="KW-1185">Reference proteome</keyword>
<dbReference type="EMBL" id="CALTRL010002383">
    <property type="protein sequence ID" value="CAH7675618.1"/>
    <property type="molecule type" value="Genomic_DNA"/>
</dbReference>
<keyword evidence="2" id="KW-0472">Membrane</keyword>
<evidence type="ECO:0000313" key="4">
    <source>
        <dbReference type="Proteomes" id="UP001153365"/>
    </source>
</evidence>
<organism evidence="3 4">
    <name type="scientific">Phakopsora pachyrhizi</name>
    <name type="common">Asian soybean rust disease fungus</name>
    <dbReference type="NCBI Taxonomy" id="170000"/>
    <lineage>
        <taxon>Eukaryota</taxon>
        <taxon>Fungi</taxon>
        <taxon>Dikarya</taxon>
        <taxon>Basidiomycota</taxon>
        <taxon>Pucciniomycotina</taxon>
        <taxon>Pucciniomycetes</taxon>
        <taxon>Pucciniales</taxon>
        <taxon>Phakopsoraceae</taxon>
        <taxon>Phakopsora</taxon>
    </lineage>
</organism>
<feature type="compositionally biased region" description="Polar residues" evidence="1">
    <location>
        <begin position="136"/>
        <end position="148"/>
    </location>
</feature>
<feature type="region of interest" description="Disordered" evidence="1">
    <location>
        <begin position="111"/>
        <end position="152"/>
    </location>
</feature>
<keyword evidence="2" id="KW-0812">Transmembrane</keyword>
<sequence>MNHSFVSQLSALKPATIRFLSLSTLFSIKTQEPFSCLNQQKRLTLTSSSSLCQFYSHTTTHTQFSEVQTRQRKTPEERLMWLASTDDHPDRPSNRLLQPLRVRYIVPSPASHQRYISKSPSQCDDQHLKSKESTRDPCQSTDSSSTEQLKPELPSTISAAWRAGLQGQTPNQFSSLRARAMTPAVTVTPTTDISELSVGEISKSTTVEPSSKPKKSLLQLYLGLDKRSQRFVSISVFLWALSGFVYFTWFAEIPDQEEPKTRPASLTSRRSKSLGGSVGLKEEV</sequence>
<name>A0AAV0B2B4_PHAPC</name>
<feature type="transmembrane region" description="Helical" evidence="2">
    <location>
        <begin position="231"/>
        <end position="251"/>
    </location>
</feature>
<feature type="compositionally biased region" description="Polar residues" evidence="1">
    <location>
        <begin position="111"/>
        <end position="123"/>
    </location>
</feature>
<evidence type="ECO:0000313" key="3">
    <source>
        <dbReference type="EMBL" id="CAH7675618.1"/>
    </source>
</evidence>
<evidence type="ECO:0000256" key="2">
    <source>
        <dbReference type="SAM" id="Phobius"/>
    </source>
</evidence>
<evidence type="ECO:0000256" key="1">
    <source>
        <dbReference type="SAM" id="MobiDB-lite"/>
    </source>
</evidence>
<proteinExistence type="predicted"/>
<dbReference type="Proteomes" id="UP001153365">
    <property type="component" value="Unassembled WGS sequence"/>
</dbReference>
<comment type="caution">
    <text evidence="3">The sequence shown here is derived from an EMBL/GenBank/DDBJ whole genome shotgun (WGS) entry which is preliminary data.</text>
</comment>
<reference evidence="3" key="1">
    <citation type="submission" date="2022-06" db="EMBL/GenBank/DDBJ databases">
        <authorList>
            <consortium name="SYNGENTA / RWTH Aachen University"/>
        </authorList>
    </citation>
    <scope>NUCLEOTIDE SEQUENCE</scope>
</reference>
<dbReference type="AlphaFoldDB" id="A0AAV0B2B4"/>
<keyword evidence="2" id="KW-1133">Transmembrane helix</keyword>
<accession>A0AAV0B2B4</accession>
<protein>
    <submittedName>
        <fullName evidence="3">Uncharacterized protein</fullName>
    </submittedName>
</protein>
<feature type="region of interest" description="Disordered" evidence="1">
    <location>
        <begin position="258"/>
        <end position="284"/>
    </location>
</feature>